<comment type="caution">
    <text evidence="2">The sequence shown here is derived from an EMBL/GenBank/DDBJ whole genome shotgun (WGS) entry which is preliminary data.</text>
</comment>
<reference evidence="2 3" key="1">
    <citation type="submission" date="2019-01" db="EMBL/GenBank/DDBJ databases">
        <title>Zoogloea oleivorans genome sequencing and assembly.</title>
        <authorList>
            <person name="Tancsics A."/>
            <person name="Farkas M."/>
            <person name="Kriszt B."/>
            <person name="Maroti G."/>
            <person name="Horvath B."/>
        </authorList>
    </citation>
    <scope>NUCLEOTIDE SEQUENCE [LARGE SCALE GENOMIC DNA]</scope>
    <source>
        <strain evidence="2 3">Buc</strain>
    </source>
</reference>
<dbReference type="Pfam" id="PF07883">
    <property type="entry name" value="Cupin_2"/>
    <property type="match status" value="1"/>
</dbReference>
<dbReference type="CDD" id="cd06989">
    <property type="entry name" value="cupin_DRT102"/>
    <property type="match status" value="1"/>
</dbReference>
<protein>
    <submittedName>
        <fullName evidence="2">Cupin domain-containing protein</fullName>
    </submittedName>
</protein>
<evidence type="ECO:0000259" key="1">
    <source>
        <dbReference type="Pfam" id="PF07883"/>
    </source>
</evidence>
<proteinExistence type="predicted"/>
<dbReference type="InterPro" id="IPR011051">
    <property type="entry name" value="RmlC_Cupin_sf"/>
</dbReference>
<feature type="domain" description="Cupin type-2" evidence="1">
    <location>
        <begin position="53"/>
        <end position="115"/>
    </location>
</feature>
<dbReference type="InterPro" id="IPR014710">
    <property type="entry name" value="RmlC-like_jellyroll"/>
</dbReference>
<evidence type="ECO:0000313" key="2">
    <source>
        <dbReference type="EMBL" id="TYC62300.1"/>
    </source>
</evidence>
<organism evidence="2 3">
    <name type="scientific">Zoogloea oleivorans</name>
    <dbReference type="NCBI Taxonomy" id="1552750"/>
    <lineage>
        <taxon>Bacteria</taxon>
        <taxon>Pseudomonadati</taxon>
        <taxon>Pseudomonadota</taxon>
        <taxon>Betaproteobacteria</taxon>
        <taxon>Rhodocyclales</taxon>
        <taxon>Zoogloeaceae</taxon>
        <taxon>Zoogloea</taxon>
    </lineage>
</organism>
<accession>A0A6C2D6Y1</accession>
<sequence>MEPPPAARSEEPFSGLAPVLPDTLKWAGPPNIPALKVAWMLGSEKDAGPYVLRVKLADGGRIGAHTHPEDRVTSVLSGTLYVGFGTVFDETRVHAVPAGAVYLTPADQPHYVWAKDGDVEYQENGFGPTDTNFNPR</sequence>
<keyword evidence="3" id="KW-1185">Reference proteome</keyword>
<dbReference type="Proteomes" id="UP000389128">
    <property type="component" value="Unassembled WGS sequence"/>
</dbReference>
<dbReference type="Gene3D" id="2.60.120.10">
    <property type="entry name" value="Jelly Rolls"/>
    <property type="match status" value="1"/>
</dbReference>
<dbReference type="AlphaFoldDB" id="A0A6C2D6Y1"/>
<evidence type="ECO:0000313" key="3">
    <source>
        <dbReference type="Proteomes" id="UP000389128"/>
    </source>
</evidence>
<gene>
    <name evidence="2" type="ORF">ETQ85_00785</name>
</gene>
<dbReference type="EMBL" id="SDKK01000001">
    <property type="protein sequence ID" value="TYC62300.1"/>
    <property type="molecule type" value="Genomic_DNA"/>
</dbReference>
<dbReference type="InterPro" id="IPR013096">
    <property type="entry name" value="Cupin_2"/>
</dbReference>
<dbReference type="OrthoDB" id="1433532at2"/>
<name>A0A6C2D6Y1_9RHOO</name>
<dbReference type="SUPFAM" id="SSF51182">
    <property type="entry name" value="RmlC-like cupins"/>
    <property type="match status" value="1"/>
</dbReference>